<dbReference type="SUPFAM" id="SSF56112">
    <property type="entry name" value="Protein kinase-like (PK-like)"/>
    <property type="match status" value="1"/>
</dbReference>
<dbReference type="InterPro" id="IPR011009">
    <property type="entry name" value="Kinase-like_dom_sf"/>
</dbReference>
<keyword evidence="3" id="KW-1185">Reference proteome</keyword>
<dbReference type="InterPro" id="IPR051678">
    <property type="entry name" value="AGP_Transferase"/>
</dbReference>
<proteinExistence type="predicted"/>
<sequence length="297" mass="34438">MWNPPPLPYFCDSSLVPASLPSTADIENATSVLKDGSSRVLRVGDHFVVKYGPQIRRRIQEGLNTIFVNQNLTTPSPLVYALYEEKGNAYLVMQYVAGQSLEQLWPGLQDRERRLILRKLRTVLDDMRSLTPPSPLFYGSVDRGPLPYFLFWTPKPQEMINGPFDTEEQLYLGLVEQLRQIYSDNNQHMSRVEWLRKHLPVSLKGHPPTFTHGDIQKKNILVDKIGKGQDDFRNEDDFSLTIVDWEDAGWYPSYFEYFISYTSFLWDDDWPQLLEICLDAFPLQIAMLSPIYHGIFL</sequence>
<dbReference type="GeneID" id="27333482"/>
<organism evidence="2 3">
    <name type="scientific">Exophiala spinifera</name>
    <dbReference type="NCBI Taxonomy" id="91928"/>
    <lineage>
        <taxon>Eukaryota</taxon>
        <taxon>Fungi</taxon>
        <taxon>Dikarya</taxon>
        <taxon>Ascomycota</taxon>
        <taxon>Pezizomycotina</taxon>
        <taxon>Eurotiomycetes</taxon>
        <taxon>Chaetothyriomycetidae</taxon>
        <taxon>Chaetothyriales</taxon>
        <taxon>Herpotrichiellaceae</taxon>
        <taxon>Exophiala</taxon>
    </lineage>
</organism>
<dbReference type="VEuPathDB" id="FungiDB:PV08_06399"/>
<evidence type="ECO:0000313" key="3">
    <source>
        <dbReference type="Proteomes" id="UP000053328"/>
    </source>
</evidence>
<dbReference type="PANTHER" id="PTHR21310:SF48">
    <property type="entry name" value="AMINOGLYCOSIDE PHOSPHOTRANSFERASE DOMAIN-CONTAINING PROTEIN"/>
    <property type="match status" value="1"/>
</dbReference>
<gene>
    <name evidence="2" type="ORF">PV08_06399</name>
</gene>
<dbReference type="STRING" id="91928.A0A0D2BBG2"/>
<dbReference type="AlphaFoldDB" id="A0A0D2BBG2"/>
<dbReference type="HOGENOM" id="CLU_021768_5_1_1"/>
<dbReference type="RefSeq" id="XP_016236564.1">
    <property type="nucleotide sequence ID" value="XM_016380737.1"/>
</dbReference>
<dbReference type="EMBL" id="KN847495">
    <property type="protein sequence ID" value="KIW16348.1"/>
    <property type="molecule type" value="Genomic_DNA"/>
</dbReference>
<dbReference type="Gene3D" id="3.90.1200.10">
    <property type="match status" value="1"/>
</dbReference>
<dbReference type="InterPro" id="IPR002575">
    <property type="entry name" value="Aminoglycoside_PTrfase"/>
</dbReference>
<reference evidence="2 3" key="1">
    <citation type="submission" date="2015-01" db="EMBL/GenBank/DDBJ databases">
        <title>The Genome Sequence of Exophiala spinifera CBS89968.</title>
        <authorList>
            <consortium name="The Broad Institute Genomics Platform"/>
            <person name="Cuomo C."/>
            <person name="de Hoog S."/>
            <person name="Gorbushina A."/>
            <person name="Stielow B."/>
            <person name="Teixiera M."/>
            <person name="Abouelleil A."/>
            <person name="Chapman S.B."/>
            <person name="Priest M."/>
            <person name="Young S.K."/>
            <person name="Wortman J."/>
            <person name="Nusbaum C."/>
            <person name="Birren B."/>
        </authorList>
    </citation>
    <scope>NUCLEOTIDE SEQUENCE [LARGE SCALE GENOMIC DNA]</scope>
    <source>
        <strain evidence="2 3">CBS 89968</strain>
    </source>
</reference>
<evidence type="ECO:0000259" key="1">
    <source>
        <dbReference type="Pfam" id="PF01636"/>
    </source>
</evidence>
<dbReference type="Pfam" id="PF01636">
    <property type="entry name" value="APH"/>
    <property type="match status" value="1"/>
</dbReference>
<name>A0A0D2BBG2_9EURO</name>
<accession>A0A0D2BBG2</accession>
<dbReference type="OrthoDB" id="2906425at2759"/>
<evidence type="ECO:0000313" key="2">
    <source>
        <dbReference type="EMBL" id="KIW16348.1"/>
    </source>
</evidence>
<dbReference type="PANTHER" id="PTHR21310">
    <property type="entry name" value="AMINOGLYCOSIDE PHOSPHOTRANSFERASE-RELATED-RELATED"/>
    <property type="match status" value="1"/>
</dbReference>
<dbReference type="Proteomes" id="UP000053328">
    <property type="component" value="Unassembled WGS sequence"/>
</dbReference>
<feature type="domain" description="Aminoglycoside phosphotransferase" evidence="1">
    <location>
        <begin position="61"/>
        <end position="274"/>
    </location>
</feature>
<dbReference type="CDD" id="cd05120">
    <property type="entry name" value="APH_ChoK_like"/>
    <property type="match status" value="1"/>
</dbReference>
<protein>
    <recommendedName>
        <fullName evidence="1">Aminoglycoside phosphotransferase domain-containing protein</fullName>
    </recommendedName>
</protein>